<dbReference type="Proteomes" id="UP001374893">
    <property type="component" value="Chromosome"/>
</dbReference>
<dbReference type="GO" id="GO:0016787">
    <property type="term" value="F:hydrolase activity"/>
    <property type="evidence" value="ECO:0007669"/>
    <property type="project" value="UniProtKB-KW"/>
</dbReference>
<dbReference type="SUPFAM" id="SSF53474">
    <property type="entry name" value="alpha/beta-Hydrolases"/>
    <property type="match status" value="1"/>
</dbReference>
<dbReference type="PANTHER" id="PTHR12277">
    <property type="entry name" value="ALPHA/BETA HYDROLASE DOMAIN-CONTAINING PROTEIN"/>
    <property type="match status" value="1"/>
</dbReference>
<keyword evidence="3" id="KW-1185">Reference proteome</keyword>
<name>A0ABN6GYY4_9BACT</name>
<dbReference type="RefSeq" id="WP_338688142.1">
    <property type="nucleotide sequence ID" value="NZ_AP024702.1"/>
</dbReference>
<organism evidence="2 3">
    <name type="scientific">Haloferula helveola</name>
    <dbReference type="NCBI Taxonomy" id="490095"/>
    <lineage>
        <taxon>Bacteria</taxon>
        <taxon>Pseudomonadati</taxon>
        <taxon>Verrucomicrobiota</taxon>
        <taxon>Verrucomicrobiia</taxon>
        <taxon>Verrucomicrobiales</taxon>
        <taxon>Verrucomicrobiaceae</taxon>
        <taxon>Haloferula</taxon>
    </lineage>
</organism>
<dbReference type="EMBL" id="AP024702">
    <property type="protein sequence ID" value="BCX46489.1"/>
    <property type="molecule type" value="Genomic_DNA"/>
</dbReference>
<gene>
    <name evidence="2" type="ORF">HAHE_03970</name>
</gene>
<dbReference type="Gene3D" id="3.40.50.1820">
    <property type="entry name" value="alpha/beta hydrolase"/>
    <property type="match status" value="1"/>
</dbReference>
<dbReference type="PROSITE" id="PS51257">
    <property type="entry name" value="PROKAR_LIPOPROTEIN"/>
    <property type="match status" value="1"/>
</dbReference>
<accession>A0ABN6GYY4</accession>
<dbReference type="PANTHER" id="PTHR12277:SF81">
    <property type="entry name" value="PROTEIN ABHD13"/>
    <property type="match status" value="1"/>
</dbReference>
<sequence>MAKKRLHPLLRLLRGIAIIWCALAVFSCTMADKLIFFPPRPGYVADAEGIVSFDTTKDETIRALHFPASPGQPTVLYSHGNAEDIGGSIDLYQEWRRRGWGVLAYDYPGYGHSTGSPTESSCERAIDAAWNYLTEDQQVAGKDIVIVGRSVGGGPSVWLASKQDPRALVLISPFTSTFAVRPPANYILPGNRFPNLKRVRRMDTPLLVIHGLRDGVIPTDHGRQLATASPATFKRFTGIERAGHNDLFAIAGRRVFDEIESFVAEIPAP</sequence>
<feature type="domain" description="Serine aminopeptidase S33" evidence="1">
    <location>
        <begin position="73"/>
        <end position="176"/>
    </location>
</feature>
<dbReference type="InterPro" id="IPR022742">
    <property type="entry name" value="Hydrolase_4"/>
</dbReference>
<protein>
    <submittedName>
        <fullName evidence="2">Alpha/beta hydrolase</fullName>
    </submittedName>
</protein>
<reference evidence="2 3" key="1">
    <citation type="submission" date="2021-06" db="EMBL/GenBank/DDBJ databases">
        <title>Complete genome of Haloferula helveola possessing various polysaccharide degrading enzymes.</title>
        <authorList>
            <person name="Takami H."/>
            <person name="Huang C."/>
            <person name="Hamasaki K."/>
        </authorList>
    </citation>
    <scope>NUCLEOTIDE SEQUENCE [LARGE SCALE GENOMIC DNA]</scope>
    <source>
        <strain evidence="2 3">CN-1</strain>
    </source>
</reference>
<evidence type="ECO:0000313" key="3">
    <source>
        <dbReference type="Proteomes" id="UP001374893"/>
    </source>
</evidence>
<dbReference type="InterPro" id="IPR029058">
    <property type="entry name" value="AB_hydrolase_fold"/>
</dbReference>
<evidence type="ECO:0000259" key="1">
    <source>
        <dbReference type="Pfam" id="PF12146"/>
    </source>
</evidence>
<evidence type="ECO:0000313" key="2">
    <source>
        <dbReference type="EMBL" id="BCX46489.1"/>
    </source>
</evidence>
<keyword evidence="2" id="KW-0378">Hydrolase</keyword>
<proteinExistence type="predicted"/>
<dbReference type="Pfam" id="PF12146">
    <property type="entry name" value="Hydrolase_4"/>
    <property type="match status" value="1"/>
</dbReference>